<dbReference type="SUPFAM" id="SSF52058">
    <property type="entry name" value="L domain-like"/>
    <property type="match status" value="1"/>
</dbReference>
<dbReference type="Proteomes" id="UP001470230">
    <property type="component" value="Unassembled WGS sequence"/>
</dbReference>
<dbReference type="InterPro" id="IPR032675">
    <property type="entry name" value="LRR_dom_sf"/>
</dbReference>
<keyword evidence="2" id="KW-1185">Reference proteome</keyword>
<name>A0ABR2GRF7_9EUKA</name>
<comment type="caution">
    <text evidence="1">The sequence shown here is derived from an EMBL/GenBank/DDBJ whole genome shotgun (WGS) entry which is preliminary data.</text>
</comment>
<reference evidence="1 2" key="1">
    <citation type="submission" date="2024-04" db="EMBL/GenBank/DDBJ databases">
        <title>Tritrichomonas musculus Genome.</title>
        <authorList>
            <person name="Alves-Ferreira E."/>
            <person name="Grigg M."/>
            <person name="Lorenzi H."/>
            <person name="Galac M."/>
        </authorList>
    </citation>
    <scope>NUCLEOTIDE SEQUENCE [LARGE SCALE GENOMIC DNA]</scope>
    <source>
        <strain evidence="1 2">EAF2021</strain>
    </source>
</reference>
<dbReference type="Pfam" id="PF13306">
    <property type="entry name" value="LRR_5"/>
    <property type="match status" value="1"/>
</dbReference>
<gene>
    <name evidence="1" type="ORF">M9Y10_040368</name>
</gene>
<protein>
    <submittedName>
        <fullName evidence="1">Uncharacterized protein</fullName>
    </submittedName>
</protein>
<dbReference type="InterPro" id="IPR026906">
    <property type="entry name" value="LRR_5"/>
</dbReference>
<sequence>MHLHILNFRRFLFHPTCGFLERIEFEKNSQLRTIEEEVFFRSSLESIAIPSHIKQICRNAFVKCYDLGRVEFEPNSELQKIDERAFSGSSIKSISLPAHITKIHDNRMHFCKFDKEAFLNKWLYIW</sequence>
<accession>A0ABR2GRF7</accession>
<dbReference type="Gene3D" id="3.80.10.10">
    <property type="entry name" value="Ribonuclease Inhibitor"/>
    <property type="match status" value="1"/>
</dbReference>
<organism evidence="1 2">
    <name type="scientific">Tritrichomonas musculus</name>
    <dbReference type="NCBI Taxonomy" id="1915356"/>
    <lineage>
        <taxon>Eukaryota</taxon>
        <taxon>Metamonada</taxon>
        <taxon>Parabasalia</taxon>
        <taxon>Tritrichomonadida</taxon>
        <taxon>Tritrichomonadidae</taxon>
        <taxon>Tritrichomonas</taxon>
    </lineage>
</organism>
<evidence type="ECO:0000313" key="1">
    <source>
        <dbReference type="EMBL" id="KAK8835820.1"/>
    </source>
</evidence>
<evidence type="ECO:0000313" key="2">
    <source>
        <dbReference type="Proteomes" id="UP001470230"/>
    </source>
</evidence>
<proteinExistence type="predicted"/>
<dbReference type="EMBL" id="JAPFFF010000073">
    <property type="protein sequence ID" value="KAK8835820.1"/>
    <property type="molecule type" value="Genomic_DNA"/>
</dbReference>